<dbReference type="Pfam" id="PF00005">
    <property type="entry name" value="ABC_tran"/>
    <property type="match status" value="2"/>
</dbReference>
<dbReference type="CDD" id="cd03221">
    <property type="entry name" value="ABCF_EF-3"/>
    <property type="match status" value="2"/>
</dbReference>
<feature type="domain" description="ABC transporter" evidence="4">
    <location>
        <begin position="17"/>
        <end position="273"/>
    </location>
</feature>
<dbReference type="Proteomes" id="UP000005096">
    <property type="component" value="Chromosome"/>
</dbReference>
<dbReference type="SMART" id="SM00382">
    <property type="entry name" value="AAA"/>
    <property type="match status" value="2"/>
</dbReference>
<evidence type="ECO:0000256" key="2">
    <source>
        <dbReference type="ARBA" id="ARBA00022840"/>
    </source>
</evidence>
<dbReference type="STRING" id="584708.Apau_2079"/>
<dbReference type="SUPFAM" id="SSF52540">
    <property type="entry name" value="P-loop containing nucleoside triphosphate hydrolases"/>
    <property type="match status" value="2"/>
</dbReference>
<dbReference type="InterPro" id="IPR003439">
    <property type="entry name" value="ABC_transporter-like_ATP-bd"/>
</dbReference>
<dbReference type="InterPro" id="IPR032781">
    <property type="entry name" value="ABC_tran_Xtn"/>
</dbReference>
<organism evidence="5 6">
    <name type="scientific">Aminomonas paucivorans DSM 12260</name>
    <dbReference type="NCBI Taxonomy" id="584708"/>
    <lineage>
        <taxon>Bacteria</taxon>
        <taxon>Thermotogati</taxon>
        <taxon>Synergistota</taxon>
        <taxon>Synergistia</taxon>
        <taxon>Synergistales</taxon>
        <taxon>Synergistaceae</taxon>
        <taxon>Aminomonas</taxon>
    </lineage>
</organism>
<dbReference type="InterPro" id="IPR037118">
    <property type="entry name" value="Val-tRNA_synth_C_sf"/>
</dbReference>
<keyword evidence="1" id="KW-0547">Nucleotide-binding</keyword>
<dbReference type="FunFam" id="3.40.50.300:FF:000011">
    <property type="entry name" value="Putative ABC transporter ATP-binding component"/>
    <property type="match status" value="1"/>
</dbReference>
<accession>E3CY03</accession>
<gene>
    <name evidence="5" type="ORF">Apau_2079</name>
</gene>
<dbReference type="EMBL" id="CM001022">
    <property type="protein sequence ID" value="EFQ24490.1"/>
    <property type="molecule type" value="Genomic_DNA"/>
</dbReference>
<protein>
    <submittedName>
        <fullName evidence="5">ABC transporter related protein</fullName>
    </submittedName>
</protein>
<reference evidence="5 6" key="1">
    <citation type="journal article" date="2010" name="Stand. Genomic Sci.">
        <title>Non-contiguous finished genome sequence of Aminomonas paucivorans type strain (GLU-3).</title>
        <authorList>
            <person name="Pitluck S."/>
            <person name="Yasawong M."/>
            <person name="Held B."/>
            <person name="Lapidus A."/>
            <person name="Nolan M."/>
            <person name="Copeland A."/>
            <person name="Lucas S."/>
            <person name="Del Rio T.G."/>
            <person name="Tice H."/>
            <person name="Cheng J.F."/>
            <person name="Chertkov O."/>
            <person name="Goodwin L."/>
            <person name="Tapia R."/>
            <person name="Han C."/>
            <person name="Liolios K."/>
            <person name="Ivanova N."/>
            <person name="Mavromatis K."/>
            <person name="Ovchinnikova G."/>
            <person name="Pati A."/>
            <person name="Chen A."/>
            <person name="Palaniappan K."/>
            <person name="Land M."/>
            <person name="Hauser L."/>
            <person name="Chang Y.J."/>
            <person name="Jeffries C.D."/>
            <person name="Pukall R."/>
            <person name="Spring S."/>
            <person name="Rohde M."/>
            <person name="Sikorski J."/>
            <person name="Goker M."/>
            <person name="Woyke T."/>
            <person name="Bristow J."/>
            <person name="Eisen J.A."/>
            <person name="Markowitz V."/>
            <person name="Hugenholtz P."/>
            <person name="Kyrpides N.C."/>
            <person name="Klenk H.P."/>
        </authorList>
    </citation>
    <scope>NUCLEOTIDE SEQUENCE [LARGE SCALE GENOMIC DNA]</scope>
    <source>
        <strain evidence="5 6">DSM 12260</strain>
    </source>
</reference>
<dbReference type="PANTHER" id="PTHR42855:SF2">
    <property type="entry name" value="DRUG RESISTANCE ABC TRANSPORTER,ATP-BINDING PROTEIN"/>
    <property type="match status" value="1"/>
</dbReference>
<dbReference type="PROSITE" id="PS50893">
    <property type="entry name" value="ABC_TRANSPORTER_2"/>
    <property type="match status" value="2"/>
</dbReference>
<dbReference type="AlphaFoldDB" id="E3CY03"/>
<evidence type="ECO:0000256" key="1">
    <source>
        <dbReference type="ARBA" id="ARBA00022741"/>
    </source>
</evidence>
<evidence type="ECO:0000256" key="3">
    <source>
        <dbReference type="SAM" id="MobiDB-lite"/>
    </source>
</evidence>
<keyword evidence="6" id="KW-1185">Reference proteome</keyword>
<dbReference type="PROSITE" id="PS00211">
    <property type="entry name" value="ABC_TRANSPORTER_1"/>
    <property type="match status" value="2"/>
</dbReference>
<keyword evidence="2" id="KW-0067">ATP-binding</keyword>
<evidence type="ECO:0000313" key="5">
    <source>
        <dbReference type="EMBL" id="EFQ24490.1"/>
    </source>
</evidence>
<dbReference type="InterPro" id="IPR032524">
    <property type="entry name" value="ABC_tran_C"/>
</dbReference>
<dbReference type="InterPro" id="IPR051309">
    <property type="entry name" value="ABCF_ATPase"/>
</dbReference>
<proteinExistence type="predicted"/>
<dbReference type="GO" id="GO:0016887">
    <property type="term" value="F:ATP hydrolysis activity"/>
    <property type="evidence" value="ECO:0007669"/>
    <property type="project" value="InterPro"/>
</dbReference>
<dbReference type="Gene3D" id="1.10.287.380">
    <property type="entry name" value="Valyl-tRNA synthetase, C-terminal domain"/>
    <property type="match status" value="1"/>
</dbReference>
<dbReference type="HOGENOM" id="CLU_000604_36_0_0"/>
<dbReference type="InterPro" id="IPR017871">
    <property type="entry name" value="ABC_transporter-like_CS"/>
</dbReference>
<sequence>MPSVLHRGPAREGAPLIRLHDIQLRFGERVVLDSLDWNIPDRSRVALVGPNGTGKTTLLRILAGQAEPDDGSVELPPEAVVGYLPQDLVELGEDTVVEYLKARSGIAEVEARLGELEHRIAACTSEDPELRGLTLEHDRLHGRLHYGDGYAFDAEARKVLVGLGFRDGDGDRPCPDFSGGWKMRILLAALLLARPDVLLLDEPTNHLDTESMEWLEGYLRDFSGTLVVVSHDRRFLDRTAGSIAELARGKIVPYSYGYEAYLRAREARAAQLEKERQSRQEEIARVSAFVERFRYKASKAAQVQSRIKMLEKLEIDPEQEQARSVHIRFPEAPRCAYEVLRGEDLAKRYGDHLVFRDVSVTLHRGEKVALVGINGAGKSTLLRLLSQGEDPTEGTVELGSGVRKGTFSQESAQNLRYAHTVWEEVCSTGSKLNEQERRNLLGAFLFSGEDIHKPAGVLSGGEKSRLALLKLLLSDTNLLILDEPTNHLDQNTKDLFQRALLQYSGTILLVSHDRYFLDDLAERVLEIRDGRLYDYPGNYSYFVEKRAAQLAEEAGALAPQTQAPPRSVPREAKRAEAEERNRLYRLRKALQDRLDPVERAIGEEEARKTQVEALLCDPAVLGDSSRVQDLMKELRLLQESLKTRYEEWEALSLEMEAID</sequence>
<dbReference type="GO" id="GO:0005524">
    <property type="term" value="F:ATP binding"/>
    <property type="evidence" value="ECO:0007669"/>
    <property type="project" value="UniProtKB-KW"/>
</dbReference>
<dbReference type="Gene3D" id="3.40.50.300">
    <property type="entry name" value="P-loop containing nucleotide triphosphate hydrolases"/>
    <property type="match status" value="2"/>
</dbReference>
<dbReference type="GO" id="GO:0003677">
    <property type="term" value="F:DNA binding"/>
    <property type="evidence" value="ECO:0007669"/>
    <property type="project" value="InterPro"/>
</dbReference>
<name>E3CY03_9BACT</name>
<dbReference type="eggNOG" id="COG0488">
    <property type="taxonomic scope" value="Bacteria"/>
</dbReference>
<evidence type="ECO:0000313" key="6">
    <source>
        <dbReference type="Proteomes" id="UP000005096"/>
    </source>
</evidence>
<dbReference type="RefSeq" id="WP_006301730.1">
    <property type="nucleotide sequence ID" value="NZ_CM001022.1"/>
</dbReference>
<dbReference type="Pfam" id="PF16326">
    <property type="entry name" value="ABC_tran_CTD"/>
    <property type="match status" value="1"/>
</dbReference>
<dbReference type="InterPro" id="IPR003593">
    <property type="entry name" value="AAA+_ATPase"/>
</dbReference>
<feature type="domain" description="ABC transporter" evidence="4">
    <location>
        <begin position="340"/>
        <end position="554"/>
    </location>
</feature>
<evidence type="ECO:0000259" key="4">
    <source>
        <dbReference type="PROSITE" id="PS50893"/>
    </source>
</evidence>
<dbReference type="PaxDb" id="584708-Apau_2079"/>
<dbReference type="Pfam" id="PF12848">
    <property type="entry name" value="ABC_tran_Xtn"/>
    <property type="match status" value="1"/>
</dbReference>
<dbReference type="PANTHER" id="PTHR42855">
    <property type="entry name" value="ABC TRANSPORTER ATP-BINDING SUBUNIT"/>
    <property type="match status" value="1"/>
</dbReference>
<dbReference type="InterPro" id="IPR027417">
    <property type="entry name" value="P-loop_NTPase"/>
</dbReference>
<feature type="region of interest" description="Disordered" evidence="3">
    <location>
        <begin position="554"/>
        <end position="576"/>
    </location>
</feature>